<proteinExistence type="predicted"/>
<evidence type="ECO:0000313" key="1">
    <source>
        <dbReference type="EMBL" id="OGZ10645.1"/>
    </source>
</evidence>
<protein>
    <recommendedName>
        <fullName evidence="3">Phenylacetate--CoA ligase</fullName>
    </recommendedName>
</protein>
<gene>
    <name evidence="1" type="ORF">A3C93_03045</name>
</gene>
<evidence type="ECO:0000313" key="2">
    <source>
        <dbReference type="Proteomes" id="UP000178636"/>
    </source>
</evidence>
<evidence type="ECO:0008006" key="3">
    <source>
        <dbReference type="Google" id="ProtNLM"/>
    </source>
</evidence>
<accession>A0A1G2DAJ4</accession>
<name>A0A1G2DAJ4_9BACT</name>
<sequence>MADEFSKRHARIRSAKEAEWLRRGREGALRLFHKTARGVPAYKKFLKRNGVNPRSIRTISDFKLLPLVTKENYLRAYPLHELVPKGDLAERNMISASSGSSGVPFFWPRGTANTEEAAIIHELFLVDFFNIDKKRTLFVNTFAMGMWVAGTTTYESLERIAAKHPLTLVAPGIELEQVVSAVKSLGGFYDQVILAGYPPFIKDVIDAGTRQGVRWKDFSVRFLFAAESFSEDWRDEVHRMAGIPKNIFGSLNIYGTADALIVAHETPLSIAIRRAVTGHKSLHTRFFGGDLRVPTLAQYDPSMRYIEELPDSQIIFSAGSGIPLIRYDIGDRGNILGYEDIARMFAEEGVPLFKGKGEREKIQRGWHLPFVTIYGRDKMVASFYGLKIYPEHVRGALEKSAGNRFATGRFVMHTNMEKGRDQRFKVHVELHENVRADKKTARHIEELIFRNVQVMNSEYKRLVAAVGEKKARPLIVLHHYRSSALFDRAGKQRWKS</sequence>
<dbReference type="PANTHER" id="PTHR43845:SF1">
    <property type="entry name" value="BLR5969 PROTEIN"/>
    <property type="match status" value="1"/>
</dbReference>
<dbReference type="Proteomes" id="UP000178636">
    <property type="component" value="Unassembled WGS sequence"/>
</dbReference>
<dbReference type="InterPro" id="IPR042099">
    <property type="entry name" value="ANL_N_sf"/>
</dbReference>
<organism evidence="1 2">
    <name type="scientific">Candidatus Lloydbacteria bacterium RIFCSPHIGHO2_02_FULL_54_17</name>
    <dbReference type="NCBI Taxonomy" id="1798664"/>
    <lineage>
        <taxon>Bacteria</taxon>
        <taxon>Candidatus Lloydiibacteriota</taxon>
    </lineage>
</organism>
<reference evidence="1 2" key="1">
    <citation type="journal article" date="2016" name="Nat. Commun.">
        <title>Thousands of microbial genomes shed light on interconnected biogeochemical processes in an aquifer system.</title>
        <authorList>
            <person name="Anantharaman K."/>
            <person name="Brown C.T."/>
            <person name="Hug L.A."/>
            <person name="Sharon I."/>
            <person name="Castelle C.J."/>
            <person name="Probst A.J."/>
            <person name="Thomas B.C."/>
            <person name="Singh A."/>
            <person name="Wilkins M.J."/>
            <person name="Karaoz U."/>
            <person name="Brodie E.L."/>
            <person name="Williams K.H."/>
            <person name="Hubbard S.S."/>
            <person name="Banfield J.F."/>
        </authorList>
    </citation>
    <scope>NUCLEOTIDE SEQUENCE [LARGE SCALE GENOMIC DNA]</scope>
</reference>
<dbReference type="AlphaFoldDB" id="A0A1G2DAJ4"/>
<dbReference type="PANTHER" id="PTHR43845">
    <property type="entry name" value="BLR5969 PROTEIN"/>
    <property type="match status" value="1"/>
</dbReference>
<dbReference type="SUPFAM" id="SSF56801">
    <property type="entry name" value="Acetyl-CoA synthetase-like"/>
    <property type="match status" value="1"/>
</dbReference>
<dbReference type="EMBL" id="MHLO01000049">
    <property type="protein sequence ID" value="OGZ10645.1"/>
    <property type="molecule type" value="Genomic_DNA"/>
</dbReference>
<comment type="caution">
    <text evidence="1">The sequence shown here is derived from an EMBL/GenBank/DDBJ whole genome shotgun (WGS) entry which is preliminary data.</text>
</comment>
<dbReference type="Gene3D" id="3.40.50.12780">
    <property type="entry name" value="N-terminal domain of ligase-like"/>
    <property type="match status" value="1"/>
</dbReference>
<dbReference type="STRING" id="1798664.A3C93_03045"/>